<reference evidence="2 3" key="1">
    <citation type="journal article" date="2016" name="Nat. Commun.">
        <title>Thousands of microbial genomes shed light on interconnected biogeochemical processes in an aquifer system.</title>
        <authorList>
            <person name="Anantharaman K."/>
            <person name="Brown C.T."/>
            <person name="Hug L.A."/>
            <person name="Sharon I."/>
            <person name="Castelle C.J."/>
            <person name="Probst A.J."/>
            <person name="Thomas B.C."/>
            <person name="Singh A."/>
            <person name="Wilkins M.J."/>
            <person name="Karaoz U."/>
            <person name="Brodie E.L."/>
            <person name="Williams K.H."/>
            <person name="Hubbard S.S."/>
            <person name="Banfield J.F."/>
        </authorList>
    </citation>
    <scope>NUCLEOTIDE SEQUENCE [LARGE SCALE GENOMIC DNA]</scope>
</reference>
<keyword evidence="1" id="KW-0472">Membrane</keyword>
<comment type="caution">
    <text evidence="2">The sequence shown here is derived from an EMBL/GenBank/DDBJ whole genome shotgun (WGS) entry which is preliminary data.</text>
</comment>
<dbReference type="Gene3D" id="2.60.40.10">
    <property type="entry name" value="Immunoglobulins"/>
    <property type="match status" value="1"/>
</dbReference>
<keyword evidence="1" id="KW-1133">Transmembrane helix</keyword>
<organism evidence="2 3">
    <name type="scientific">Candidatus Roizmanbacteria bacterium RIFCSPHIGHO2_02_FULL_37_24</name>
    <dbReference type="NCBI Taxonomy" id="1802037"/>
    <lineage>
        <taxon>Bacteria</taxon>
        <taxon>Candidatus Roizmaniibacteriota</taxon>
    </lineage>
</organism>
<sequence length="214" mass="24376">MLKYRILFLASFLFVATYFFTLYASNVYARIGVGVTTGKIQVDEILRPGTIYELPPLTVVNTGDEKAEYRVGTAYREKQKELAPPKEWFTFSPAKFTLKPEETQTVDIKLHLPLRVEPGDYFAFLEGSPTKRVNKGGAVVGVAAAAKLYFTVEPANILSAVYYKTLSFWKVYDPWPKVLLTVGIVLYVIYLFRKRFNIQISSKKSIHKDTESHE</sequence>
<accession>A0A1F7H053</accession>
<protein>
    <submittedName>
        <fullName evidence="2">Uncharacterized protein</fullName>
    </submittedName>
</protein>
<feature type="transmembrane region" description="Helical" evidence="1">
    <location>
        <begin position="174"/>
        <end position="192"/>
    </location>
</feature>
<evidence type="ECO:0000313" key="2">
    <source>
        <dbReference type="EMBL" id="OGK24621.1"/>
    </source>
</evidence>
<evidence type="ECO:0000256" key="1">
    <source>
        <dbReference type="SAM" id="Phobius"/>
    </source>
</evidence>
<keyword evidence="1" id="KW-0812">Transmembrane</keyword>
<dbReference type="AlphaFoldDB" id="A0A1F7H053"/>
<proteinExistence type="predicted"/>
<dbReference type="InterPro" id="IPR013783">
    <property type="entry name" value="Ig-like_fold"/>
</dbReference>
<name>A0A1F7H053_9BACT</name>
<dbReference type="Proteomes" id="UP000177159">
    <property type="component" value="Unassembled WGS sequence"/>
</dbReference>
<dbReference type="EMBL" id="MFZM01000005">
    <property type="protein sequence ID" value="OGK24621.1"/>
    <property type="molecule type" value="Genomic_DNA"/>
</dbReference>
<gene>
    <name evidence="2" type="ORF">A3C24_02420</name>
</gene>
<evidence type="ECO:0000313" key="3">
    <source>
        <dbReference type="Proteomes" id="UP000177159"/>
    </source>
</evidence>